<dbReference type="AlphaFoldDB" id="A0A1R3GQI0"/>
<gene>
    <name evidence="2" type="ORF">COLO4_33853</name>
</gene>
<dbReference type="EMBL" id="AWUE01021907">
    <property type="protein sequence ID" value="OMO60353.1"/>
    <property type="molecule type" value="Genomic_DNA"/>
</dbReference>
<name>A0A1R3GQI0_9ROSI</name>
<keyword evidence="3" id="KW-1185">Reference proteome</keyword>
<comment type="caution">
    <text evidence="2">The sequence shown here is derived from an EMBL/GenBank/DDBJ whole genome shotgun (WGS) entry which is preliminary data.</text>
</comment>
<reference evidence="3" key="1">
    <citation type="submission" date="2013-09" db="EMBL/GenBank/DDBJ databases">
        <title>Corchorus olitorius genome sequencing.</title>
        <authorList>
            <person name="Alam M."/>
            <person name="Haque M.S."/>
            <person name="Islam M.S."/>
            <person name="Emdad E.M."/>
            <person name="Islam M.M."/>
            <person name="Ahmed B."/>
            <person name="Halim A."/>
            <person name="Hossen Q.M.M."/>
            <person name="Hossain M.Z."/>
            <person name="Ahmed R."/>
            <person name="Khan M.M."/>
            <person name="Islam R."/>
            <person name="Rashid M.M."/>
            <person name="Khan S.A."/>
            <person name="Rahman M.S."/>
            <person name="Alam M."/>
            <person name="Yahiya A.S."/>
            <person name="Khan M.S."/>
            <person name="Azam M.S."/>
            <person name="Haque T."/>
            <person name="Lashkar M.Z.H."/>
            <person name="Akhand A.I."/>
            <person name="Morshed G."/>
            <person name="Roy S."/>
            <person name="Uddin K.S."/>
            <person name="Rabeya T."/>
            <person name="Hossain A.S."/>
            <person name="Chowdhury A."/>
            <person name="Snigdha A.R."/>
            <person name="Mortoza M.S."/>
            <person name="Matin S.A."/>
            <person name="Hoque S.M.E."/>
            <person name="Islam M.K."/>
            <person name="Roy D.K."/>
            <person name="Haider R."/>
            <person name="Moosa M.M."/>
            <person name="Elias S.M."/>
            <person name="Hasan A.M."/>
            <person name="Jahan S."/>
            <person name="Shafiuddin M."/>
            <person name="Mahmood N."/>
            <person name="Shommy N.S."/>
        </authorList>
    </citation>
    <scope>NUCLEOTIDE SEQUENCE [LARGE SCALE GENOMIC DNA]</scope>
    <source>
        <strain evidence="3">cv. O-4</strain>
    </source>
</reference>
<organism evidence="2 3">
    <name type="scientific">Corchorus olitorius</name>
    <dbReference type="NCBI Taxonomy" id="93759"/>
    <lineage>
        <taxon>Eukaryota</taxon>
        <taxon>Viridiplantae</taxon>
        <taxon>Streptophyta</taxon>
        <taxon>Embryophyta</taxon>
        <taxon>Tracheophyta</taxon>
        <taxon>Spermatophyta</taxon>
        <taxon>Magnoliopsida</taxon>
        <taxon>eudicotyledons</taxon>
        <taxon>Gunneridae</taxon>
        <taxon>Pentapetalae</taxon>
        <taxon>rosids</taxon>
        <taxon>malvids</taxon>
        <taxon>Malvales</taxon>
        <taxon>Malvaceae</taxon>
        <taxon>Grewioideae</taxon>
        <taxon>Apeibeae</taxon>
        <taxon>Corchorus</taxon>
    </lineage>
</organism>
<protein>
    <submittedName>
        <fullName evidence="2">Uncharacterized protein</fullName>
    </submittedName>
</protein>
<dbReference type="Proteomes" id="UP000187203">
    <property type="component" value="Unassembled WGS sequence"/>
</dbReference>
<evidence type="ECO:0000313" key="2">
    <source>
        <dbReference type="EMBL" id="OMO60353.1"/>
    </source>
</evidence>
<evidence type="ECO:0000256" key="1">
    <source>
        <dbReference type="SAM" id="MobiDB-lite"/>
    </source>
</evidence>
<sequence>MSVKQNRGDGAVGSPRRSSSRSVPVGSKNGAGDLGRKGSDSMSFLDSKQSMRFRGHVDSLILRGRAVARELAAAEPSCVEGSQKELVSSNAIPQKLVSKLKQVVADYPGLSMPAGVSKIPNLMKGIGETNALKETRTTPIGQSSGAVGLEIGPGSNINIPGIRPIVNGDSLGADDNILGQEKM</sequence>
<evidence type="ECO:0000313" key="3">
    <source>
        <dbReference type="Proteomes" id="UP000187203"/>
    </source>
</evidence>
<proteinExistence type="predicted"/>
<feature type="compositionally biased region" description="Low complexity" evidence="1">
    <location>
        <begin position="12"/>
        <end position="27"/>
    </location>
</feature>
<accession>A0A1R3GQI0</accession>
<feature type="region of interest" description="Disordered" evidence="1">
    <location>
        <begin position="1"/>
        <end position="43"/>
    </location>
</feature>